<dbReference type="Gene3D" id="3.40.190.10">
    <property type="entry name" value="Periplasmic binding protein-like II"/>
    <property type="match status" value="1"/>
</dbReference>
<dbReference type="PROSITE" id="PS01037">
    <property type="entry name" value="SBP_BACTERIAL_1"/>
    <property type="match status" value="1"/>
</dbReference>
<keyword evidence="2" id="KW-0813">Transport</keyword>
<keyword evidence="6" id="KW-1185">Reference proteome</keyword>
<keyword evidence="3 4" id="KW-0732">Signal</keyword>
<dbReference type="Proteomes" id="UP001589619">
    <property type="component" value="Unassembled WGS sequence"/>
</dbReference>
<evidence type="ECO:0000313" key="5">
    <source>
        <dbReference type="EMBL" id="MFB9751460.1"/>
    </source>
</evidence>
<dbReference type="EMBL" id="JBHMAG010000007">
    <property type="protein sequence ID" value="MFB9751460.1"/>
    <property type="molecule type" value="Genomic_DNA"/>
</dbReference>
<proteinExistence type="inferred from homology"/>
<evidence type="ECO:0000313" key="6">
    <source>
        <dbReference type="Proteomes" id="UP001589619"/>
    </source>
</evidence>
<evidence type="ECO:0000256" key="4">
    <source>
        <dbReference type="SAM" id="SignalP"/>
    </source>
</evidence>
<dbReference type="RefSeq" id="WP_344911990.1">
    <property type="nucleotide sequence ID" value="NZ_BAAAYO010000010.1"/>
</dbReference>
<organism evidence="5 6">
    <name type="scientific">Paenibacillus hodogayensis</name>
    <dbReference type="NCBI Taxonomy" id="279208"/>
    <lineage>
        <taxon>Bacteria</taxon>
        <taxon>Bacillati</taxon>
        <taxon>Bacillota</taxon>
        <taxon>Bacilli</taxon>
        <taxon>Bacillales</taxon>
        <taxon>Paenibacillaceae</taxon>
        <taxon>Paenibacillus</taxon>
    </lineage>
</organism>
<evidence type="ECO:0000256" key="1">
    <source>
        <dbReference type="ARBA" id="ARBA00008520"/>
    </source>
</evidence>
<reference evidence="5 6" key="1">
    <citation type="submission" date="2024-09" db="EMBL/GenBank/DDBJ databases">
        <authorList>
            <person name="Sun Q."/>
            <person name="Mori K."/>
        </authorList>
    </citation>
    <scope>NUCLEOTIDE SEQUENCE [LARGE SCALE GENOMIC DNA]</scope>
    <source>
        <strain evidence="5 6">JCM 12520</strain>
    </source>
</reference>
<dbReference type="InterPro" id="IPR006061">
    <property type="entry name" value="SBP_1_CS"/>
</dbReference>
<dbReference type="InterPro" id="IPR050490">
    <property type="entry name" value="Bact_solute-bd_prot1"/>
</dbReference>
<gene>
    <name evidence="5" type="ORF">ACFFNY_07755</name>
</gene>
<comment type="similarity">
    <text evidence="1">Belongs to the bacterial solute-binding protein 1 family.</text>
</comment>
<dbReference type="PANTHER" id="PTHR43649:SF14">
    <property type="entry name" value="BLR3389 PROTEIN"/>
    <property type="match status" value="1"/>
</dbReference>
<dbReference type="SUPFAM" id="SSF53850">
    <property type="entry name" value="Periplasmic binding protein-like II"/>
    <property type="match status" value="1"/>
</dbReference>
<sequence length="451" mass="50012">MVKQAAWWKTAAAGCAVATLVAACGQSDGTGANSDATGNADSKASKQAAVDYTQGSYEVVIQDLAGGGEEPFEKTFGQYIRKAFPNFKITFIQSKDGTRLQDLTTAGQNVDLVYASLETISSPLLATGQQFDMTGLIREHDIDLSKFEKTTIDAVKTMGGGKIYYLPVTTMVQVMFYNKGIFDKLGVPYPKDGMTWDDMHVMNQKLTRSESGVNYMGISASPNHILRMNQMSAPFYDPQTKKPTLSDERWKAALETYFLNEATSTYKSWSTAKKKLPYYTEMTASQELAMMVFNSQWPFDGPQYVKDIDWDLVSLPTLKGQPKVGSQASPRMFAVTSTAKNKGPAMEIIKRLTSTEVQTEYSKQGFMTVLNDDNVKKLIGSESIYKDKNWKAVYYNDIAPKAYQSIYDGDILQKYLTPNVLKVVTGQTDLNSALRDAQEQAEKFVAAELAK</sequence>
<feature type="chain" id="PRO_5047341313" evidence="4">
    <location>
        <begin position="23"/>
        <end position="451"/>
    </location>
</feature>
<feature type="signal peptide" evidence="4">
    <location>
        <begin position="1"/>
        <end position="22"/>
    </location>
</feature>
<comment type="caution">
    <text evidence="5">The sequence shown here is derived from an EMBL/GenBank/DDBJ whole genome shotgun (WGS) entry which is preliminary data.</text>
</comment>
<protein>
    <submittedName>
        <fullName evidence="5">ABC transporter substrate-binding protein</fullName>
    </submittedName>
</protein>
<dbReference type="PROSITE" id="PS51257">
    <property type="entry name" value="PROKAR_LIPOPROTEIN"/>
    <property type="match status" value="1"/>
</dbReference>
<evidence type="ECO:0000256" key="2">
    <source>
        <dbReference type="ARBA" id="ARBA00022448"/>
    </source>
</evidence>
<accession>A0ABV5VTH6</accession>
<dbReference type="PANTHER" id="PTHR43649">
    <property type="entry name" value="ARABINOSE-BINDING PROTEIN-RELATED"/>
    <property type="match status" value="1"/>
</dbReference>
<evidence type="ECO:0000256" key="3">
    <source>
        <dbReference type="ARBA" id="ARBA00022729"/>
    </source>
</evidence>
<name>A0ABV5VTH6_9BACL</name>